<dbReference type="PANTHER" id="PTHR45188:SF2">
    <property type="entry name" value="DNAJ HOMOLOG SUBFAMILY C MEMBER 7"/>
    <property type="match status" value="1"/>
</dbReference>
<dbReference type="CDD" id="cd06257">
    <property type="entry name" value="DnaJ"/>
    <property type="match status" value="1"/>
</dbReference>
<protein>
    <recommendedName>
        <fullName evidence="5">J domain-containing protein</fullName>
    </recommendedName>
</protein>
<dbReference type="PANTHER" id="PTHR45188">
    <property type="entry name" value="DNAJ PROTEIN P58IPK HOMOLOG"/>
    <property type="match status" value="1"/>
</dbReference>
<evidence type="ECO:0000256" key="2">
    <source>
        <dbReference type="ARBA" id="ARBA00022803"/>
    </source>
</evidence>
<feature type="domain" description="J" evidence="5">
    <location>
        <begin position="6"/>
        <end position="77"/>
    </location>
</feature>
<dbReference type="PROSITE" id="PS00636">
    <property type="entry name" value="DNAJ_1"/>
    <property type="match status" value="1"/>
</dbReference>
<evidence type="ECO:0000259" key="5">
    <source>
        <dbReference type="PROSITE" id="PS50076"/>
    </source>
</evidence>
<dbReference type="InterPro" id="IPR036869">
    <property type="entry name" value="J_dom_sf"/>
</dbReference>
<comment type="caution">
    <text evidence="6">The sequence shown here is derived from an EMBL/GenBank/DDBJ whole genome shotgun (WGS) entry which is preliminary data.</text>
</comment>
<keyword evidence="1" id="KW-0677">Repeat</keyword>
<name>A0AAW0G093_9APHY</name>
<evidence type="ECO:0000256" key="4">
    <source>
        <dbReference type="SAM" id="MobiDB-lite"/>
    </source>
</evidence>
<dbReference type="Pfam" id="PF00226">
    <property type="entry name" value="DnaJ"/>
    <property type="match status" value="1"/>
</dbReference>
<evidence type="ECO:0000313" key="6">
    <source>
        <dbReference type="EMBL" id="KAK7686426.1"/>
    </source>
</evidence>
<proteinExistence type="predicted"/>
<dbReference type="AlphaFoldDB" id="A0AAW0G093"/>
<feature type="region of interest" description="Disordered" evidence="4">
    <location>
        <begin position="114"/>
        <end position="137"/>
    </location>
</feature>
<dbReference type="SUPFAM" id="SSF46565">
    <property type="entry name" value="Chaperone J-domain"/>
    <property type="match status" value="1"/>
</dbReference>
<dbReference type="Proteomes" id="UP001385951">
    <property type="component" value="Unassembled WGS sequence"/>
</dbReference>
<feature type="compositionally biased region" description="Basic and acidic residues" evidence="4">
    <location>
        <begin position="128"/>
        <end position="137"/>
    </location>
</feature>
<keyword evidence="7" id="KW-1185">Reference proteome</keyword>
<sequence length="224" mass="26783">MATSRSFYDILGVTQDASFDAVRKAYKRKVLQTHPDKLPQNVSTYQRQRAEALFRDVRAAFDVLSDPAKRKVYDNGLNYIRGRAYHDELQAKLAKEREEWSKQAAQRHTERMQAMRNESRASQFARQEQQRARAESQQRYQERMKQAEERYREEVRILEEQIHVSREQMRQSREAMREVPPVTTQTYVEADEMLRELRKLNPEWEARRHAALQRQAARMHTSRS</sequence>
<feature type="coiled-coil region" evidence="3">
    <location>
        <begin position="137"/>
        <end position="175"/>
    </location>
</feature>
<organism evidence="6 7">
    <name type="scientific">Cerrena zonata</name>
    <dbReference type="NCBI Taxonomy" id="2478898"/>
    <lineage>
        <taxon>Eukaryota</taxon>
        <taxon>Fungi</taxon>
        <taxon>Dikarya</taxon>
        <taxon>Basidiomycota</taxon>
        <taxon>Agaricomycotina</taxon>
        <taxon>Agaricomycetes</taxon>
        <taxon>Polyporales</taxon>
        <taxon>Cerrenaceae</taxon>
        <taxon>Cerrena</taxon>
    </lineage>
</organism>
<dbReference type="InterPro" id="IPR001623">
    <property type="entry name" value="DnaJ_domain"/>
</dbReference>
<evidence type="ECO:0000256" key="1">
    <source>
        <dbReference type="ARBA" id="ARBA00022737"/>
    </source>
</evidence>
<dbReference type="PROSITE" id="PS50076">
    <property type="entry name" value="DNAJ_2"/>
    <property type="match status" value="1"/>
</dbReference>
<evidence type="ECO:0000313" key="7">
    <source>
        <dbReference type="Proteomes" id="UP001385951"/>
    </source>
</evidence>
<dbReference type="InterPro" id="IPR018253">
    <property type="entry name" value="DnaJ_domain_CS"/>
</dbReference>
<reference evidence="6 7" key="1">
    <citation type="submission" date="2022-09" db="EMBL/GenBank/DDBJ databases">
        <authorList>
            <person name="Palmer J.M."/>
        </authorList>
    </citation>
    <scope>NUCLEOTIDE SEQUENCE [LARGE SCALE GENOMIC DNA]</scope>
    <source>
        <strain evidence="6 7">DSM 7382</strain>
    </source>
</reference>
<dbReference type="SMART" id="SM00271">
    <property type="entry name" value="DnaJ"/>
    <property type="match status" value="1"/>
</dbReference>
<dbReference type="EMBL" id="JASBNA010000017">
    <property type="protein sequence ID" value="KAK7686426.1"/>
    <property type="molecule type" value="Genomic_DNA"/>
</dbReference>
<accession>A0AAW0G093</accession>
<dbReference type="PRINTS" id="PR00625">
    <property type="entry name" value="JDOMAIN"/>
</dbReference>
<gene>
    <name evidence="6" type="ORF">QCA50_010650</name>
</gene>
<keyword evidence="2" id="KW-0802">TPR repeat</keyword>
<dbReference type="Gene3D" id="1.10.287.110">
    <property type="entry name" value="DnaJ domain"/>
    <property type="match status" value="1"/>
</dbReference>
<evidence type="ECO:0000256" key="3">
    <source>
        <dbReference type="SAM" id="Coils"/>
    </source>
</evidence>
<keyword evidence="3" id="KW-0175">Coiled coil</keyword>